<dbReference type="SMART" id="SM01381">
    <property type="entry name" value="7TM_GPCR_Srsx"/>
    <property type="match status" value="1"/>
</dbReference>
<dbReference type="PANTHER" id="PTHR45698:SF1">
    <property type="entry name" value="TRACE AMINE-ASSOCIATED RECEPTOR 13C-LIKE"/>
    <property type="match status" value="1"/>
</dbReference>
<accession>A0AAU9X317</accession>
<dbReference type="EMBL" id="CALNXJ010000029">
    <property type="protein sequence ID" value="CAH3135349.1"/>
    <property type="molecule type" value="Genomic_DNA"/>
</dbReference>
<dbReference type="PROSITE" id="PS50262">
    <property type="entry name" value="G_PROTEIN_RECEP_F1_2"/>
    <property type="match status" value="2"/>
</dbReference>
<name>A0AAU9X317_9CNID</name>
<evidence type="ECO:0000313" key="7">
    <source>
        <dbReference type="EMBL" id="CAH3135349.1"/>
    </source>
</evidence>
<feature type="domain" description="G-protein coupled receptors family 1 profile" evidence="6">
    <location>
        <begin position="333"/>
        <end position="585"/>
    </location>
</feature>
<feature type="transmembrane region" description="Helical" evidence="5">
    <location>
        <begin position="569"/>
        <end position="587"/>
    </location>
</feature>
<keyword evidence="3 5" id="KW-1133">Transmembrane helix</keyword>
<dbReference type="AlphaFoldDB" id="A0AAU9X317"/>
<organism evidence="7 8">
    <name type="scientific">Pocillopora meandrina</name>
    <dbReference type="NCBI Taxonomy" id="46732"/>
    <lineage>
        <taxon>Eukaryota</taxon>
        <taxon>Metazoa</taxon>
        <taxon>Cnidaria</taxon>
        <taxon>Anthozoa</taxon>
        <taxon>Hexacorallia</taxon>
        <taxon>Scleractinia</taxon>
        <taxon>Astrocoeniina</taxon>
        <taxon>Pocilloporidae</taxon>
        <taxon>Pocillopora</taxon>
    </lineage>
</organism>
<feature type="domain" description="G-protein coupled receptors family 1 profile" evidence="6">
    <location>
        <begin position="22"/>
        <end position="242"/>
    </location>
</feature>
<dbReference type="InterPro" id="IPR017452">
    <property type="entry name" value="GPCR_Rhodpsn_7TM"/>
</dbReference>
<comment type="caution">
    <text evidence="7">The sequence shown here is derived from an EMBL/GenBank/DDBJ whole genome shotgun (WGS) entry which is preliminary data.</text>
</comment>
<evidence type="ECO:0000313" key="8">
    <source>
        <dbReference type="Proteomes" id="UP001159428"/>
    </source>
</evidence>
<dbReference type="Gene3D" id="1.20.1070.10">
    <property type="entry name" value="Rhodopsin 7-helix transmembrane proteins"/>
    <property type="match status" value="2"/>
</dbReference>
<feature type="transmembrane region" description="Helical" evidence="5">
    <location>
        <begin position="437"/>
        <end position="457"/>
    </location>
</feature>
<keyword evidence="8" id="KW-1185">Reference proteome</keyword>
<keyword evidence="2 5" id="KW-0812">Transmembrane</keyword>
<evidence type="ECO:0000256" key="4">
    <source>
        <dbReference type="ARBA" id="ARBA00023136"/>
    </source>
</evidence>
<feature type="transmembrane region" description="Helical" evidence="5">
    <location>
        <begin position="483"/>
        <end position="506"/>
    </location>
</feature>
<feature type="transmembrane region" description="Helical" evidence="5">
    <location>
        <begin position="12"/>
        <end position="31"/>
    </location>
</feature>
<feature type="transmembrane region" description="Helical" evidence="5">
    <location>
        <begin position="126"/>
        <end position="146"/>
    </location>
</feature>
<dbReference type="Proteomes" id="UP001159428">
    <property type="component" value="Unassembled WGS sequence"/>
</dbReference>
<keyword evidence="4 5" id="KW-0472">Membrane</keyword>
<feature type="transmembrane region" description="Helical" evidence="5">
    <location>
        <begin position="43"/>
        <end position="68"/>
    </location>
</feature>
<dbReference type="SUPFAM" id="SSF81321">
    <property type="entry name" value="Family A G protein-coupled receptor-like"/>
    <property type="match status" value="2"/>
</dbReference>
<sequence>MHTENFITKVVHSSLVLTALLGNLLVCFTILKNRILRTPVNYLLMNLAISDMMIVISFTPRHILGGLYHHPRGLQGTILCKTITSDTFTWVGAVSSATTLVVLAYERYAAITFPLGTRSKLSCRKLKILVGLGWFLSVIFNIPLFYVRSLNQQRGICESHWPNVTFAKGYNIAWLILIGIAPFSLMAFFYGKVILHLRREILPRQHGSLATMKSRQKVTKMLLTITIIYGICFIPNLILYVVWYYVLEAEIINLRKGVLNSLNSVPRACRAVECNCLWYGNSKLINGFCPSGIFRQLRDNELTLTFKVTCVTLTENFITKVVHSSLVLTALLGNLLVCLTILKNRILRTPVNYLLMNLAISDMIIMIAFTPRHILEGLYHHPRGLQGTILCKTITSDTFTWVGAVSSATTLVVLVYERYAAITFPLGTRSKLNRRKLKIFVGLGWFLSAIFNIPLFYVRSLNQQRGICESHWQNVTFAKSYNIAWLILVGIAPFCFMAFFYGKVILHLRREILPRQHGSLATRKSRQKVTKMLLTITIIYGICWIPNLILYVVWYYVLEAEIMYTINKVLLFLILINSCTNPFVYAAQSRIFRRSMKNIVCTC</sequence>
<feature type="non-terminal residue" evidence="7">
    <location>
        <position position="603"/>
    </location>
</feature>
<feature type="transmembrane region" description="Helical" evidence="5">
    <location>
        <begin position="321"/>
        <end position="342"/>
    </location>
</feature>
<dbReference type="FunFam" id="1.20.1070.10:FF:000368">
    <property type="entry name" value="Predicted protein"/>
    <property type="match status" value="1"/>
</dbReference>
<comment type="subcellular location">
    <subcellularLocation>
        <location evidence="1">Membrane</location>
    </subcellularLocation>
</comment>
<dbReference type="CDD" id="cd00637">
    <property type="entry name" value="7tm_classA_rhodopsin-like"/>
    <property type="match status" value="2"/>
</dbReference>
<dbReference type="GO" id="GO:0004930">
    <property type="term" value="F:G protein-coupled receptor activity"/>
    <property type="evidence" value="ECO:0007669"/>
    <property type="project" value="InterPro"/>
</dbReference>
<feature type="transmembrane region" description="Helical" evidence="5">
    <location>
        <begin position="222"/>
        <end position="246"/>
    </location>
</feature>
<gene>
    <name evidence="7" type="ORF">PMEA_00016177</name>
</gene>
<reference evidence="7 8" key="1">
    <citation type="submission" date="2022-05" db="EMBL/GenBank/DDBJ databases">
        <authorList>
            <consortium name="Genoscope - CEA"/>
            <person name="William W."/>
        </authorList>
    </citation>
    <scope>NUCLEOTIDE SEQUENCE [LARGE SCALE GENOMIC DNA]</scope>
</reference>
<dbReference type="InterPro" id="IPR000276">
    <property type="entry name" value="GPCR_Rhodpsn"/>
</dbReference>
<evidence type="ECO:0000256" key="3">
    <source>
        <dbReference type="ARBA" id="ARBA00022989"/>
    </source>
</evidence>
<dbReference type="Pfam" id="PF00001">
    <property type="entry name" value="7tm_1"/>
    <property type="match status" value="2"/>
</dbReference>
<evidence type="ECO:0000256" key="5">
    <source>
        <dbReference type="SAM" id="Phobius"/>
    </source>
</evidence>
<evidence type="ECO:0000256" key="2">
    <source>
        <dbReference type="ARBA" id="ARBA00022692"/>
    </source>
</evidence>
<feature type="transmembrane region" description="Helical" evidence="5">
    <location>
        <begin position="398"/>
        <end position="416"/>
    </location>
</feature>
<feature type="transmembrane region" description="Helical" evidence="5">
    <location>
        <begin position="354"/>
        <end position="375"/>
    </location>
</feature>
<proteinExistence type="predicted"/>
<dbReference type="PRINTS" id="PR00237">
    <property type="entry name" value="GPCRRHODOPSN"/>
</dbReference>
<feature type="transmembrane region" description="Helical" evidence="5">
    <location>
        <begin position="533"/>
        <end position="557"/>
    </location>
</feature>
<protein>
    <recommendedName>
        <fullName evidence="6">G-protein coupled receptors family 1 profile domain-containing protein</fullName>
    </recommendedName>
</protein>
<feature type="transmembrane region" description="Helical" evidence="5">
    <location>
        <begin position="88"/>
        <end position="105"/>
    </location>
</feature>
<feature type="transmembrane region" description="Helical" evidence="5">
    <location>
        <begin position="172"/>
        <end position="195"/>
    </location>
</feature>
<evidence type="ECO:0000259" key="6">
    <source>
        <dbReference type="PROSITE" id="PS50262"/>
    </source>
</evidence>
<evidence type="ECO:0000256" key="1">
    <source>
        <dbReference type="ARBA" id="ARBA00004370"/>
    </source>
</evidence>
<dbReference type="PANTHER" id="PTHR45698">
    <property type="entry name" value="TRACE AMINE-ASSOCIATED RECEPTOR 19N-RELATED"/>
    <property type="match status" value="1"/>
</dbReference>
<dbReference type="GO" id="GO:0016020">
    <property type="term" value="C:membrane"/>
    <property type="evidence" value="ECO:0007669"/>
    <property type="project" value="UniProtKB-SubCell"/>
</dbReference>